<sequence>MADLYPPTHARSPHHYSYSRHQDSQHPSPFAPASQIVYPSLVSSQHSNSSNASSDDHNDPPSPTKSNPDHQPPKTESKPQATFLTKLYALLERPENHHMIRWDPAGEHIIVERPEQLALHVLPSIYRQSRFASFSRQLNIYGFMRKVNLRNVDPAIDDPDASTWSHPTLNRHSPPEVVANFKRRVPPRLPKPRKRDIHDQPPIPPPRSAIGLGPVPLSVPSNGPPHKMSSPPIPGRARGFSAPGSFTPLNQGGAAWSGANYRSALPPLTVPSDPPHLSHANSYNHSSHSIHTPIDEPPSSGGFNMSPYSNSNREMMVSSQYPYSEQNNWASYPSSNGNSSSHGGSLSSLLNPSSSGYSRPTPTINTSYGSPFSSVPMQEQSASSVSPDSRPATGYSIASMSSLPYQEDLHHDYARPNSSHHRPSSPSRPHSSKSSYPAGSLSVRRDRRHSHAMSPYPSPYEHPEQQRSSSSPQPVDEHQSSGIPRVRSMIQLPSTDPYGFTPSQTEFAYSALPGAVNHASNMESMNDTNGWSHRNVRPSTSTSSISAASHTSSSQANTPPVSDNYNGETDISRFSPDFGFVPMNEHLPQHYNKATGEI</sequence>
<evidence type="ECO:0000256" key="2">
    <source>
        <dbReference type="ARBA" id="ARBA00006403"/>
    </source>
</evidence>
<evidence type="ECO:0000256" key="5">
    <source>
        <dbReference type="RuleBase" id="RU004020"/>
    </source>
</evidence>
<dbReference type="PRINTS" id="PR00056">
    <property type="entry name" value="HSFDOMAIN"/>
</dbReference>
<evidence type="ECO:0000259" key="7">
    <source>
        <dbReference type="SMART" id="SM00415"/>
    </source>
</evidence>
<dbReference type="InterPro" id="IPR000232">
    <property type="entry name" value="HSF_DNA-bd"/>
</dbReference>
<feature type="compositionally biased region" description="Polar residues" evidence="6">
    <location>
        <begin position="520"/>
        <end position="532"/>
    </location>
</feature>
<evidence type="ECO:0000256" key="1">
    <source>
        <dbReference type="ARBA" id="ARBA00004123"/>
    </source>
</evidence>
<feature type="region of interest" description="Disordered" evidence="6">
    <location>
        <begin position="411"/>
        <end position="484"/>
    </location>
</feature>
<feature type="compositionally biased region" description="Polar residues" evidence="6">
    <location>
        <begin position="360"/>
        <end position="387"/>
    </location>
</feature>
<dbReference type="GO" id="GO:0005634">
    <property type="term" value="C:nucleus"/>
    <property type="evidence" value="ECO:0007669"/>
    <property type="project" value="UniProtKB-SubCell"/>
</dbReference>
<name>A0A8H7F4H0_AGABI</name>
<feature type="region of interest" description="Disordered" evidence="6">
    <location>
        <begin position="267"/>
        <end position="308"/>
    </location>
</feature>
<feature type="compositionally biased region" description="Low complexity" evidence="6">
    <location>
        <begin position="334"/>
        <end position="358"/>
    </location>
</feature>
<dbReference type="Gene3D" id="1.10.10.10">
    <property type="entry name" value="Winged helix-like DNA-binding domain superfamily/Winged helix DNA-binding domain"/>
    <property type="match status" value="1"/>
</dbReference>
<dbReference type="SMART" id="SM00415">
    <property type="entry name" value="HSF"/>
    <property type="match status" value="1"/>
</dbReference>
<feature type="region of interest" description="Disordered" evidence="6">
    <location>
        <begin position="334"/>
        <end position="396"/>
    </location>
</feature>
<feature type="compositionally biased region" description="Low complexity" evidence="6">
    <location>
        <begin position="424"/>
        <end position="435"/>
    </location>
</feature>
<feature type="compositionally biased region" description="Polar residues" evidence="6">
    <location>
        <begin position="557"/>
        <end position="569"/>
    </location>
</feature>
<feature type="region of interest" description="Disordered" evidence="6">
    <location>
        <begin position="181"/>
        <end position="246"/>
    </location>
</feature>
<feature type="compositionally biased region" description="Low complexity" evidence="6">
    <location>
        <begin position="43"/>
        <end position="53"/>
    </location>
</feature>
<dbReference type="GO" id="GO:0003700">
    <property type="term" value="F:DNA-binding transcription factor activity"/>
    <property type="evidence" value="ECO:0007669"/>
    <property type="project" value="InterPro"/>
</dbReference>
<evidence type="ECO:0000313" key="9">
    <source>
        <dbReference type="Proteomes" id="UP000629468"/>
    </source>
</evidence>
<evidence type="ECO:0000256" key="6">
    <source>
        <dbReference type="SAM" id="MobiDB-lite"/>
    </source>
</evidence>
<feature type="compositionally biased region" description="Basic residues" evidence="6">
    <location>
        <begin position="181"/>
        <end position="195"/>
    </location>
</feature>
<dbReference type="GO" id="GO:0043565">
    <property type="term" value="F:sequence-specific DNA binding"/>
    <property type="evidence" value="ECO:0007669"/>
    <property type="project" value="InterPro"/>
</dbReference>
<proteinExistence type="inferred from homology"/>
<comment type="subcellular location">
    <subcellularLocation>
        <location evidence="1">Nucleus</location>
    </subcellularLocation>
</comment>
<accession>A0A8H7F4H0</accession>
<dbReference type="InterPro" id="IPR036388">
    <property type="entry name" value="WH-like_DNA-bd_sf"/>
</dbReference>
<dbReference type="Pfam" id="PF00447">
    <property type="entry name" value="HSF_DNA-bind"/>
    <property type="match status" value="1"/>
</dbReference>
<dbReference type="InterPro" id="IPR036390">
    <property type="entry name" value="WH_DNA-bd_sf"/>
</dbReference>
<feature type="compositionally biased region" description="Low complexity" evidence="6">
    <location>
        <begin position="539"/>
        <end position="556"/>
    </location>
</feature>
<keyword evidence="3" id="KW-0238">DNA-binding</keyword>
<organism evidence="8 9">
    <name type="scientific">Agaricus bisporus var. burnettii</name>
    <dbReference type="NCBI Taxonomy" id="192524"/>
    <lineage>
        <taxon>Eukaryota</taxon>
        <taxon>Fungi</taxon>
        <taxon>Dikarya</taxon>
        <taxon>Basidiomycota</taxon>
        <taxon>Agaricomycotina</taxon>
        <taxon>Agaricomycetes</taxon>
        <taxon>Agaricomycetidae</taxon>
        <taxon>Agaricales</taxon>
        <taxon>Agaricineae</taxon>
        <taxon>Agaricaceae</taxon>
        <taxon>Agaricus</taxon>
    </lineage>
</organism>
<dbReference type="SUPFAM" id="SSF46785">
    <property type="entry name" value="Winged helix' DNA-binding domain"/>
    <property type="match status" value="1"/>
</dbReference>
<gene>
    <name evidence="8" type="ORF">Agabi119p4_5070</name>
</gene>
<protein>
    <recommendedName>
        <fullName evidence="7">HSF-type DNA-binding domain-containing protein</fullName>
    </recommendedName>
</protein>
<dbReference type="Proteomes" id="UP000629468">
    <property type="component" value="Unassembled WGS sequence"/>
</dbReference>
<dbReference type="PANTHER" id="PTHR10015:SF427">
    <property type="entry name" value="HEAT SHOCK FACTOR PROTEIN"/>
    <property type="match status" value="1"/>
</dbReference>
<dbReference type="EMBL" id="JABXXO010000006">
    <property type="protein sequence ID" value="KAF7776677.1"/>
    <property type="molecule type" value="Genomic_DNA"/>
</dbReference>
<feature type="compositionally biased region" description="Low complexity" evidence="6">
    <location>
        <begin position="277"/>
        <end position="291"/>
    </location>
</feature>
<dbReference type="AlphaFoldDB" id="A0A8H7F4H0"/>
<feature type="compositionally biased region" description="Basic and acidic residues" evidence="6">
    <location>
        <begin position="67"/>
        <end position="77"/>
    </location>
</feature>
<evidence type="ECO:0000313" key="8">
    <source>
        <dbReference type="EMBL" id="KAF7776677.1"/>
    </source>
</evidence>
<feature type="region of interest" description="Disordered" evidence="6">
    <location>
        <begin position="1"/>
        <end position="81"/>
    </location>
</feature>
<keyword evidence="4" id="KW-0539">Nucleus</keyword>
<reference evidence="8 9" key="1">
    <citation type="journal article" name="Sci. Rep.">
        <title>Telomere-to-telomere assembled and centromere annotated genomes of the two main subspecies of the button mushroom Agaricus bisporus reveal especially polymorphic chromosome ends.</title>
        <authorList>
            <person name="Sonnenberg A.S.M."/>
            <person name="Sedaghat-Telgerd N."/>
            <person name="Lavrijssen B."/>
            <person name="Ohm R.A."/>
            <person name="Hendrickx P.M."/>
            <person name="Scholtmeijer K."/>
            <person name="Baars J.J.P."/>
            <person name="van Peer A."/>
        </authorList>
    </citation>
    <scope>NUCLEOTIDE SEQUENCE [LARGE SCALE GENOMIC DNA]</scope>
    <source>
        <strain evidence="8 9">H119_p4</strain>
    </source>
</reference>
<feature type="domain" description="HSF-type DNA-binding" evidence="7">
    <location>
        <begin position="79"/>
        <end position="594"/>
    </location>
</feature>
<evidence type="ECO:0000256" key="3">
    <source>
        <dbReference type="ARBA" id="ARBA00023125"/>
    </source>
</evidence>
<evidence type="ECO:0000256" key="4">
    <source>
        <dbReference type="ARBA" id="ARBA00023242"/>
    </source>
</evidence>
<comment type="caution">
    <text evidence="8">The sequence shown here is derived from an EMBL/GenBank/DDBJ whole genome shotgun (WGS) entry which is preliminary data.</text>
</comment>
<dbReference type="PANTHER" id="PTHR10015">
    <property type="entry name" value="HEAT SHOCK TRANSCRIPTION FACTOR"/>
    <property type="match status" value="1"/>
</dbReference>
<comment type="similarity">
    <text evidence="2 5">Belongs to the HSF family.</text>
</comment>
<feature type="region of interest" description="Disordered" evidence="6">
    <location>
        <begin position="520"/>
        <end position="570"/>
    </location>
</feature>